<gene>
    <name evidence="2" type="ORF">B0H17DRAFT_1085548</name>
</gene>
<dbReference type="AlphaFoldDB" id="A0AAD7D2U0"/>
<dbReference type="Pfam" id="PF01636">
    <property type="entry name" value="APH"/>
    <property type="match status" value="1"/>
</dbReference>
<dbReference type="SUPFAM" id="SSF56112">
    <property type="entry name" value="Protein kinase-like (PK-like)"/>
    <property type="match status" value="1"/>
</dbReference>
<evidence type="ECO:0000259" key="1">
    <source>
        <dbReference type="Pfam" id="PF01636"/>
    </source>
</evidence>
<proteinExistence type="predicted"/>
<dbReference type="InterPro" id="IPR011009">
    <property type="entry name" value="Kinase-like_dom_sf"/>
</dbReference>
<reference evidence="2" key="1">
    <citation type="submission" date="2023-03" db="EMBL/GenBank/DDBJ databases">
        <title>Massive genome expansion in bonnet fungi (Mycena s.s.) driven by repeated elements and novel gene families across ecological guilds.</title>
        <authorList>
            <consortium name="Lawrence Berkeley National Laboratory"/>
            <person name="Harder C.B."/>
            <person name="Miyauchi S."/>
            <person name="Viragh M."/>
            <person name="Kuo A."/>
            <person name="Thoen E."/>
            <person name="Andreopoulos B."/>
            <person name="Lu D."/>
            <person name="Skrede I."/>
            <person name="Drula E."/>
            <person name="Henrissat B."/>
            <person name="Morin E."/>
            <person name="Kohler A."/>
            <person name="Barry K."/>
            <person name="LaButti K."/>
            <person name="Morin E."/>
            <person name="Salamov A."/>
            <person name="Lipzen A."/>
            <person name="Mereny Z."/>
            <person name="Hegedus B."/>
            <person name="Baldrian P."/>
            <person name="Stursova M."/>
            <person name="Weitz H."/>
            <person name="Taylor A."/>
            <person name="Grigoriev I.V."/>
            <person name="Nagy L.G."/>
            <person name="Martin F."/>
            <person name="Kauserud H."/>
        </authorList>
    </citation>
    <scope>NUCLEOTIDE SEQUENCE</scope>
    <source>
        <strain evidence="2">CBHHK067</strain>
    </source>
</reference>
<evidence type="ECO:0000313" key="3">
    <source>
        <dbReference type="Proteomes" id="UP001221757"/>
    </source>
</evidence>
<feature type="domain" description="Aminoglycoside phosphotransferase" evidence="1">
    <location>
        <begin position="53"/>
        <end position="241"/>
    </location>
</feature>
<dbReference type="Proteomes" id="UP001221757">
    <property type="component" value="Unassembled WGS sequence"/>
</dbReference>
<dbReference type="PANTHER" id="PTHR21310">
    <property type="entry name" value="AMINOGLYCOSIDE PHOSPHOTRANSFERASE-RELATED-RELATED"/>
    <property type="match status" value="1"/>
</dbReference>
<dbReference type="InterPro" id="IPR051678">
    <property type="entry name" value="AGP_Transferase"/>
</dbReference>
<dbReference type="Gene3D" id="3.90.1200.10">
    <property type="match status" value="1"/>
</dbReference>
<keyword evidence="3" id="KW-1185">Reference proteome</keyword>
<organism evidence="2 3">
    <name type="scientific">Mycena rosella</name>
    <name type="common">Pink bonnet</name>
    <name type="synonym">Agaricus rosellus</name>
    <dbReference type="NCBI Taxonomy" id="1033263"/>
    <lineage>
        <taxon>Eukaryota</taxon>
        <taxon>Fungi</taxon>
        <taxon>Dikarya</taxon>
        <taxon>Basidiomycota</taxon>
        <taxon>Agaricomycotina</taxon>
        <taxon>Agaricomycetes</taxon>
        <taxon>Agaricomycetidae</taxon>
        <taxon>Agaricales</taxon>
        <taxon>Marasmiineae</taxon>
        <taxon>Mycenaceae</taxon>
        <taxon>Mycena</taxon>
    </lineage>
</organism>
<protein>
    <recommendedName>
        <fullName evidence="1">Aminoglycoside phosphotransferase domain-containing protein</fullName>
    </recommendedName>
</protein>
<dbReference type="EMBL" id="JARKIE010000177">
    <property type="protein sequence ID" value="KAJ7671014.1"/>
    <property type="molecule type" value="Genomic_DNA"/>
</dbReference>
<evidence type="ECO:0000313" key="2">
    <source>
        <dbReference type="EMBL" id="KAJ7671014.1"/>
    </source>
</evidence>
<name>A0AAD7D2U0_MYCRO</name>
<comment type="caution">
    <text evidence="2">The sequence shown here is derived from an EMBL/GenBank/DDBJ whole genome shotgun (WGS) entry which is preliminary data.</text>
</comment>
<dbReference type="InterPro" id="IPR002575">
    <property type="entry name" value="Aminoglycoside_PTrfase"/>
</dbReference>
<sequence>MSVAVAYTEFLYEKSDALKEQFVFAKPVLKEALGIEVILHNFRLFSALLTVGASTDIPIAPTYAYSVSTDDAWMVEGKLAGVPMDEAWQTADVAARLGMLEALADVLAKLKTIPVPSGPGSRFGGLGYDAEGKIILGPTCLAYDEGPFVTAKDHYKAWIGGQWGDAQNNPHAAGWKVDGLHERIERFVREGLDSALGCLEGCEPVFIHADFGLMNTLVSETAPHTITGLLDFEWSHFGPPSDEYFVRHLPFLSHHSGLRCLIAFQPWTRTHLRRPS</sequence>
<accession>A0AAD7D2U0</accession>